<dbReference type="InterPro" id="IPR025618">
    <property type="entry name" value="YtpI"/>
</dbReference>
<keyword evidence="1" id="KW-0472">Membrane</keyword>
<evidence type="ECO:0008006" key="4">
    <source>
        <dbReference type="Google" id="ProtNLM"/>
    </source>
</evidence>
<comment type="caution">
    <text evidence="2">The sequence shown here is derived from an EMBL/GenBank/DDBJ whole genome shotgun (WGS) entry which is preliminary data.</text>
</comment>
<feature type="transmembrane region" description="Helical" evidence="1">
    <location>
        <begin position="34"/>
        <end position="55"/>
    </location>
</feature>
<keyword evidence="3" id="KW-1185">Reference proteome</keyword>
<dbReference type="OrthoDB" id="2453019at2"/>
<feature type="transmembrane region" description="Helical" evidence="1">
    <location>
        <begin position="61"/>
        <end position="80"/>
    </location>
</feature>
<evidence type="ECO:0000313" key="3">
    <source>
        <dbReference type="Proteomes" id="UP000308230"/>
    </source>
</evidence>
<evidence type="ECO:0000256" key="1">
    <source>
        <dbReference type="SAM" id="Phobius"/>
    </source>
</evidence>
<dbReference type="EMBL" id="SWLG01000001">
    <property type="protein sequence ID" value="TLS39126.1"/>
    <property type="molecule type" value="Genomic_DNA"/>
</dbReference>
<name>A0A5R9FA88_9BACL</name>
<evidence type="ECO:0000313" key="2">
    <source>
        <dbReference type="EMBL" id="TLS39126.1"/>
    </source>
</evidence>
<dbReference type="Proteomes" id="UP000308230">
    <property type="component" value="Unassembled WGS sequence"/>
</dbReference>
<reference evidence="2 3" key="1">
    <citation type="submission" date="2019-04" db="EMBL/GenBank/DDBJ databases">
        <title>Bacillus caeni sp. nov., a bacterium isolated from mangrove sediment.</title>
        <authorList>
            <person name="Huang H."/>
            <person name="Mo K."/>
            <person name="Hu Y."/>
        </authorList>
    </citation>
    <scope>NUCLEOTIDE SEQUENCE [LARGE SCALE GENOMIC DNA]</scope>
    <source>
        <strain evidence="2 3">HB172195</strain>
    </source>
</reference>
<organism evidence="2 3">
    <name type="scientific">Exobacillus caeni</name>
    <dbReference type="NCBI Taxonomy" id="2574798"/>
    <lineage>
        <taxon>Bacteria</taxon>
        <taxon>Bacillati</taxon>
        <taxon>Bacillota</taxon>
        <taxon>Bacilli</taxon>
        <taxon>Bacillales</taxon>
        <taxon>Guptibacillaceae</taxon>
        <taxon>Exobacillus</taxon>
    </lineage>
</organism>
<feature type="transmembrane region" description="Helical" evidence="1">
    <location>
        <begin position="6"/>
        <end position="22"/>
    </location>
</feature>
<dbReference type="RefSeq" id="WP_138122662.1">
    <property type="nucleotide sequence ID" value="NZ_SWLG01000001.1"/>
</dbReference>
<proteinExistence type="predicted"/>
<accession>A0A5R9FA88</accession>
<keyword evidence="1" id="KW-0812">Transmembrane</keyword>
<keyword evidence="1" id="KW-1133">Transmembrane helix</keyword>
<dbReference type="Pfam" id="PF14007">
    <property type="entry name" value="YtpI"/>
    <property type="match status" value="1"/>
</dbReference>
<gene>
    <name evidence="2" type="ORF">FCL54_02095</name>
</gene>
<dbReference type="AlphaFoldDB" id="A0A5R9FA88"/>
<protein>
    <recommendedName>
        <fullName evidence="4">YtpI-like protein</fullName>
    </recommendedName>
</protein>
<sequence length="100" mass="11549">MPVLVLFILFSLVFYLFYRVKSYRSKLPMEKRWIGTKANIALGSFLILFALNQVYVLPGKALVYVVAVIFIALGLANVIFGYKQYREYLPYVLKEAESNN</sequence>